<organism evidence="2 3">
    <name type="scientific">Coprinellus micaceus</name>
    <name type="common">Glistening ink-cap mushroom</name>
    <name type="synonym">Coprinus micaceus</name>
    <dbReference type="NCBI Taxonomy" id="71717"/>
    <lineage>
        <taxon>Eukaryota</taxon>
        <taxon>Fungi</taxon>
        <taxon>Dikarya</taxon>
        <taxon>Basidiomycota</taxon>
        <taxon>Agaricomycotina</taxon>
        <taxon>Agaricomycetes</taxon>
        <taxon>Agaricomycetidae</taxon>
        <taxon>Agaricales</taxon>
        <taxon>Agaricineae</taxon>
        <taxon>Psathyrellaceae</taxon>
        <taxon>Coprinellus</taxon>
    </lineage>
</organism>
<name>A0A4Y7TM37_COPMI</name>
<evidence type="ECO:0000256" key="1">
    <source>
        <dbReference type="SAM" id="MobiDB-lite"/>
    </source>
</evidence>
<protein>
    <submittedName>
        <fullName evidence="2">Uncharacterized protein</fullName>
    </submittedName>
</protein>
<dbReference type="OrthoDB" id="3259156at2759"/>
<gene>
    <name evidence="2" type="ORF">FA13DRAFT_1331819</name>
</gene>
<reference evidence="2 3" key="1">
    <citation type="journal article" date="2019" name="Nat. Ecol. Evol.">
        <title>Megaphylogeny resolves global patterns of mushroom evolution.</title>
        <authorList>
            <person name="Varga T."/>
            <person name="Krizsan K."/>
            <person name="Foldi C."/>
            <person name="Dima B."/>
            <person name="Sanchez-Garcia M."/>
            <person name="Sanchez-Ramirez S."/>
            <person name="Szollosi G.J."/>
            <person name="Szarkandi J.G."/>
            <person name="Papp V."/>
            <person name="Albert L."/>
            <person name="Andreopoulos W."/>
            <person name="Angelini C."/>
            <person name="Antonin V."/>
            <person name="Barry K.W."/>
            <person name="Bougher N.L."/>
            <person name="Buchanan P."/>
            <person name="Buyck B."/>
            <person name="Bense V."/>
            <person name="Catcheside P."/>
            <person name="Chovatia M."/>
            <person name="Cooper J."/>
            <person name="Damon W."/>
            <person name="Desjardin D."/>
            <person name="Finy P."/>
            <person name="Geml J."/>
            <person name="Haridas S."/>
            <person name="Hughes K."/>
            <person name="Justo A."/>
            <person name="Karasinski D."/>
            <person name="Kautmanova I."/>
            <person name="Kiss B."/>
            <person name="Kocsube S."/>
            <person name="Kotiranta H."/>
            <person name="LaButti K.M."/>
            <person name="Lechner B.E."/>
            <person name="Liimatainen K."/>
            <person name="Lipzen A."/>
            <person name="Lukacs Z."/>
            <person name="Mihaltcheva S."/>
            <person name="Morgado L.N."/>
            <person name="Niskanen T."/>
            <person name="Noordeloos M.E."/>
            <person name="Ohm R.A."/>
            <person name="Ortiz-Santana B."/>
            <person name="Ovrebo C."/>
            <person name="Racz N."/>
            <person name="Riley R."/>
            <person name="Savchenko A."/>
            <person name="Shiryaev A."/>
            <person name="Soop K."/>
            <person name="Spirin V."/>
            <person name="Szebenyi C."/>
            <person name="Tomsovsky M."/>
            <person name="Tulloss R.E."/>
            <person name="Uehling J."/>
            <person name="Grigoriev I.V."/>
            <person name="Vagvolgyi C."/>
            <person name="Papp T."/>
            <person name="Martin F.M."/>
            <person name="Miettinen O."/>
            <person name="Hibbett D.S."/>
            <person name="Nagy L.G."/>
        </authorList>
    </citation>
    <scope>NUCLEOTIDE SEQUENCE [LARGE SCALE GENOMIC DNA]</scope>
    <source>
        <strain evidence="2 3">FP101781</strain>
    </source>
</reference>
<evidence type="ECO:0000313" key="3">
    <source>
        <dbReference type="Proteomes" id="UP000298030"/>
    </source>
</evidence>
<dbReference type="AlphaFoldDB" id="A0A4Y7TM37"/>
<keyword evidence="3" id="KW-1185">Reference proteome</keyword>
<proteinExistence type="predicted"/>
<dbReference type="Proteomes" id="UP000298030">
    <property type="component" value="Unassembled WGS sequence"/>
</dbReference>
<accession>A0A4Y7TM37</accession>
<feature type="region of interest" description="Disordered" evidence="1">
    <location>
        <begin position="1"/>
        <end position="99"/>
    </location>
</feature>
<evidence type="ECO:0000313" key="2">
    <source>
        <dbReference type="EMBL" id="TEB35267.1"/>
    </source>
</evidence>
<dbReference type="EMBL" id="QPFP01000007">
    <property type="protein sequence ID" value="TEB35267.1"/>
    <property type="molecule type" value="Genomic_DNA"/>
</dbReference>
<comment type="caution">
    <text evidence="2">The sequence shown here is derived from an EMBL/GenBank/DDBJ whole genome shotgun (WGS) entry which is preliminary data.</text>
</comment>
<feature type="compositionally biased region" description="Basic and acidic residues" evidence="1">
    <location>
        <begin position="55"/>
        <end position="74"/>
    </location>
</feature>
<sequence>MSFFSRASLHHPPPPSRASSSTAVENDIKRPPIPPFEPIENKLSRKLKRKPAPQIEEKEVDVPAKWAEGKEGKAEATPALISTELPPTSTTHKHVPEKKNIMRRVSSIFKGKSKVTPSLNVAGKTAPSAWNARNAIGTMYIAEEGRSGAYESDVETCESEDDIRRPSGLGSAVSLMIPPSPSWLRLSNQALVTKPCGSTESDDTKTTADDASYARGRATSTPNLIRSITVKAKDKIRKGVQVARRASQSYSRGQEIASIAGTFASLPPIPKPSKAPQFPAELLDLVLPHLPPAADRGNMSPFEVILFLRARQTLQTARSG</sequence>
<dbReference type="STRING" id="71717.A0A4Y7TM37"/>